<evidence type="ECO:0000313" key="6">
    <source>
        <dbReference type="Proteomes" id="UP000694308"/>
    </source>
</evidence>
<evidence type="ECO:0000256" key="2">
    <source>
        <dbReference type="ARBA" id="ARBA00022771"/>
    </source>
</evidence>
<keyword evidence="3" id="KW-0862">Zinc</keyword>
<dbReference type="Proteomes" id="UP000694308">
    <property type="component" value="Unassembled WGS sequence"/>
</dbReference>
<accession>A0A949X5Q2</accession>
<dbReference type="InterPro" id="IPR000962">
    <property type="entry name" value="Znf_DskA_TraR"/>
</dbReference>
<keyword evidence="6" id="KW-1185">Reference proteome</keyword>
<dbReference type="AlphaFoldDB" id="A0A949X5Q2"/>
<feature type="domain" description="Zinc finger DksA/TraR C4-type" evidence="4">
    <location>
        <begin position="16"/>
        <end position="46"/>
    </location>
</feature>
<name>A0A949X5Q2_9CLOT</name>
<evidence type="ECO:0000256" key="3">
    <source>
        <dbReference type="ARBA" id="ARBA00022833"/>
    </source>
</evidence>
<keyword evidence="1" id="KW-0479">Metal-binding</keyword>
<dbReference type="Pfam" id="PF01258">
    <property type="entry name" value="zf-dskA_traR"/>
    <property type="match status" value="1"/>
</dbReference>
<dbReference type="RefSeq" id="WP_218323064.1">
    <property type="nucleotide sequence ID" value="NZ_JAEEGC010000148.1"/>
</dbReference>
<keyword evidence="2" id="KW-0863">Zinc-finger</keyword>
<evidence type="ECO:0000259" key="4">
    <source>
        <dbReference type="Pfam" id="PF01258"/>
    </source>
</evidence>
<dbReference type="EMBL" id="JAEEGC010000148">
    <property type="protein sequence ID" value="MBV7276018.1"/>
    <property type="molecule type" value="Genomic_DNA"/>
</dbReference>
<proteinExistence type="predicted"/>
<organism evidence="5 6">
    <name type="scientific">Clostridium thailandense</name>
    <dbReference type="NCBI Taxonomy" id="2794346"/>
    <lineage>
        <taxon>Bacteria</taxon>
        <taxon>Bacillati</taxon>
        <taxon>Bacillota</taxon>
        <taxon>Clostridia</taxon>
        <taxon>Eubacteriales</taxon>
        <taxon>Clostridiaceae</taxon>
        <taxon>Clostridium</taxon>
    </lineage>
</organism>
<gene>
    <name evidence="5" type="ORF">I6U48_24300</name>
</gene>
<evidence type="ECO:0000313" key="5">
    <source>
        <dbReference type="EMBL" id="MBV7276018.1"/>
    </source>
</evidence>
<sequence>MRKEDMPGKPNKSVKCEICHEKVMDGRDIIKDGKVLCIACAKGAYYKKI</sequence>
<dbReference type="GO" id="GO:0008270">
    <property type="term" value="F:zinc ion binding"/>
    <property type="evidence" value="ECO:0007669"/>
    <property type="project" value="UniProtKB-KW"/>
</dbReference>
<comment type="caution">
    <text evidence="5">The sequence shown here is derived from an EMBL/GenBank/DDBJ whole genome shotgun (WGS) entry which is preliminary data.</text>
</comment>
<evidence type="ECO:0000256" key="1">
    <source>
        <dbReference type="ARBA" id="ARBA00022723"/>
    </source>
</evidence>
<protein>
    <submittedName>
        <fullName evidence="5">TraR/DksA C4-type zinc finger protein</fullName>
    </submittedName>
</protein>
<reference evidence="5" key="1">
    <citation type="submission" date="2020-12" db="EMBL/GenBank/DDBJ databases">
        <title>Clostridium thailandense sp. nov., a novel acetogenic bacterium isolated from peat land soil in Thailand.</title>
        <authorList>
            <person name="Chaikitkaew S."/>
            <person name="Birkeland N.K."/>
        </authorList>
    </citation>
    <scope>NUCLEOTIDE SEQUENCE</scope>
    <source>
        <strain evidence="5">PL3</strain>
    </source>
</reference>